<accession>A0ABV9BZL0</accession>
<feature type="domain" description="DUF218" evidence="2">
    <location>
        <begin position="94"/>
        <end position="225"/>
    </location>
</feature>
<dbReference type="EMBL" id="JBHSGA010000011">
    <property type="protein sequence ID" value="MFC4526142.1"/>
    <property type="molecule type" value="Genomic_DNA"/>
</dbReference>
<dbReference type="RefSeq" id="WP_266151044.1">
    <property type="nucleotide sequence ID" value="NZ_CP064028.1"/>
</dbReference>
<keyword evidence="1" id="KW-1133">Transmembrane helix</keyword>
<dbReference type="PANTHER" id="PTHR30336:SF20">
    <property type="entry name" value="DUF218 DOMAIN-CONTAINING PROTEIN"/>
    <property type="match status" value="1"/>
</dbReference>
<feature type="transmembrane region" description="Helical" evidence="1">
    <location>
        <begin position="51"/>
        <end position="75"/>
    </location>
</feature>
<evidence type="ECO:0000259" key="2">
    <source>
        <dbReference type="Pfam" id="PF02698"/>
    </source>
</evidence>
<evidence type="ECO:0000313" key="4">
    <source>
        <dbReference type="Proteomes" id="UP001595961"/>
    </source>
</evidence>
<evidence type="ECO:0000313" key="3">
    <source>
        <dbReference type="EMBL" id="MFC4526142.1"/>
    </source>
</evidence>
<reference evidence="4" key="1">
    <citation type="journal article" date="2019" name="Int. J. Syst. Evol. Microbiol.">
        <title>The Global Catalogue of Microorganisms (GCM) 10K type strain sequencing project: providing services to taxonomists for standard genome sequencing and annotation.</title>
        <authorList>
            <consortium name="The Broad Institute Genomics Platform"/>
            <consortium name="The Broad Institute Genome Sequencing Center for Infectious Disease"/>
            <person name="Wu L."/>
            <person name="Ma J."/>
        </authorList>
    </citation>
    <scope>NUCLEOTIDE SEQUENCE [LARGE SCALE GENOMIC DNA]</scope>
    <source>
        <strain evidence="4">CCM 4481</strain>
    </source>
</reference>
<evidence type="ECO:0000256" key="1">
    <source>
        <dbReference type="SAM" id="Phobius"/>
    </source>
</evidence>
<keyword evidence="1" id="KW-0812">Transmembrane</keyword>
<keyword evidence="4" id="KW-1185">Reference proteome</keyword>
<name>A0ABV9BZL0_9GAMM</name>
<gene>
    <name evidence="3" type="ORF">ACFO5W_05775</name>
</gene>
<dbReference type="CDD" id="cd06259">
    <property type="entry name" value="YdcF-like"/>
    <property type="match status" value="1"/>
</dbReference>
<proteinExistence type="predicted"/>
<keyword evidence="1" id="KW-0472">Membrane</keyword>
<dbReference type="Proteomes" id="UP001595961">
    <property type="component" value="Unassembled WGS sequence"/>
</dbReference>
<organism evidence="3 4">
    <name type="scientific">Dyella halodurans</name>
    <dbReference type="NCBI Taxonomy" id="1920171"/>
    <lineage>
        <taxon>Bacteria</taxon>
        <taxon>Pseudomonadati</taxon>
        <taxon>Pseudomonadota</taxon>
        <taxon>Gammaproteobacteria</taxon>
        <taxon>Lysobacterales</taxon>
        <taxon>Rhodanobacteraceae</taxon>
        <taxon>Dyella</taxon>
    </lineage>
</organism>
<sequence>MQGLVAGRDCVCTASCAHSGTEFALAAALPVSPIIAPLKRGPWRYLSDRDVLHAAAVTVVALVLSLGLVWVGYLIHVWRVAGRSPLTMPRRMTVLVFGRRLVHDQPEPDYQQRLSRALALMRADQTDHVLLLGGRSGGSVSEAAAGRAWLLKHELPAGVILQLEQASVDSLENLRHARSLLQQDGPLMRMLPPVALVTSRYHLARCQLLARRLGFDCVPVAAEPALVLSRRYLLRLLAESGYLMWIDLGARWANLIGHRRIVERLS</sequence>
<dbReference type="InterPro" id="IPR003848">
    <property type="entry name" value="DUF218"/>
</dbReference>
<comment type="caution">
    <text evidence="3">The sequence shown here is derived from an EMBL/GenBank/DDBJ whole genome shotgun (WGS) entry which is preliminary data.</text>
</comment>
<dbReference type="InterPro" id="IPR051599">
    <property type="entry name" value="Cell_Envelope_Assoc"/>
</dbReference>
<dbReference type="PANTHER" id="PTHR30336">
    <property type="entry name" value="INNER MEMBRANE PROTEIN, PROBABLE PERMEASE"/>
    <property type="match status" value="1"/>
</dbReference>
<dbReference type="Pfam" id="PF02698">
    <property type="entry name" value="DUF218"/>
    <property type="match status" value="1"/>
</dbReference>
<protein>
    <submittedName>
        <fullName evidence="3">Vancomycin high temperature exclusion protein</fullName>
    </submittedName>
</protein>